<proteinExistence type="predicted"/>
<dbReference type="EMBL" id="BK015727">
    <property type="protein sequence ID" value="DAE22138.1"/>
    <property type="molecule type" value="Genomic_DNA"/>
</dbReference>
<evidence type="ECO:0000313" key="1">
    <source>
        <dbReference type="EMBL" id="DAE22138.1"/>
    </source>
</evidence>
<reference evidence="1" key="1">
    <citation type="journal article" date="2021" name="Proc. Natl. Acad. Sci. U.S.A.">
        <title>A Catalog of Tens of Thousands of Viruses from Human Metagenomes Reveals Hidden Associations with Chronic Diseases.</title>
        <authorList>
            <person name="Tisza M.J."/>
            <person name="Buck C.B."/>
        </authorList>
    </citation>
    <scope>NUCLEOTIDE SEQUENCE</scope>
    <source>
        <strain evidence="1">CtX172</strain>
    </source>
</reference>
<protein>
    <submittedName>
        <fullName evidence="1">Uncharacterized protein</fullName>
    </submittedName>
</protein>
<name>A0A8S5QT72_9CAUD</name>
<sequence>MPTRPSSPKRGRACRLPIAPRKHIIAFCYLLPGGRMSVRNGAISPEDIDFGGDSPL</sequence>
<organism evidence="1">
    <name type="scientific">Myoviridae sp. ctX172</name>
    <dbReference type="NCBI Taxonomy" id="2826663"/>
    <lineage>
        <taxon>Viruses</taxon>
        <taxon>Duplodnaviria</taxon>
        <taxon>Heunggongvirae</taxon>
        <taxon>Uroviricota</taxon>
        <taxon>Caudoviricetes</taxon>
    </lineage>
</organism>
<accession>A0A8S5QT72</accession>